<dbReference type="EMBL" id="CAXLJM020000033">
    <property type="protein sequence ID" value="CAL8101067.1"/>
    <property type="molecule type" value="Genomic_DNA"/>
</dbReference>
<evidence type="ECO:0000313" key="9">
    <source>
        <dbReference type="EMBL" id="CAL8101067.1"/>
    </source>
</evidence>
<keyword evidence="3 8" id="KW-0812">Transmembrane</keyword>
<dbReference type="Proteomes" id="UP001642540">
    <property type="component" value="Unassembled WGS sequence"/>
</dbReference>
<keyword evidence="2" id="KW-1003">Cell membrane</keyword>
<evidence type="ECO:0000256" key="8">
    <source>
        <dbReference type="SAM" id="Phobius"/>
    </source>
</evidence>
<gene>
    <name evidence="9" type="ORF">ODALV1_LOCUS10725</name>
</gene>
<comment type="caution">
    <text evidence="9">The sequence shown here is derived from an EMBL/GenBank/DDBJ whole genome shotgun (WGS) entry which is preliminary data.</text>
</comment>
<feature type="transmembrane region" description="Helical" evidence="8">
    <location>
        <begin position="72"/>
        <end position="92"/>
    </location>
</feature>
<evidence type="ECO:0000256" key="5">
    <source>
        <dbReference type="ARBA" id="ARBA00023136"/>
    </source>
</evidence>
<accession>A0ABP1QFJ4</accession>
<dbReference type="PANTHER" id="PTHR42643:SF24">
    <property type="entry name" value="IONOTROPIC RECEPTOR 60A"/>
    <property type="match status" value="1"/>
</dbReference>
<keyword evidence="7" id="KW-0325">Glycoprotein</keyword>
<keyword evidence="6" id="KW-0675">Receptor</keyword>
<comment type="subcellular location">
    <subcellularLocation>
        <location evidence="1">Cell membrane</location>
        <topology evidence="1">Multi-pass membrane protein</topology>
    </subcellularLocation>
</comment>
<evidence type="ECO:0008006" key="11">
    <source>
        <dbReference type="Google" id="ProtNLM"/>
    </source>
</evidence>
<dbReference type="Gene3D" id="1.10.287.70">
    <property type="match status" value="1"/>
</dbReference>
<name>A0ABP1QFJ4_9HEXA</name>
<sequence length="431" mass="49558">MEMNLTMQEVVRYRKADISNDMLVGDSFYVTYRQSPYNDISIPGFTSEPFSFIIVHEREANNLQALTRPFQWNLWIALATSIVTVSFSITALNSHRRFTIRTANRFFIDWWRKTTFLLIASLLDQCDKSLNFRSRKVSLIWLLWNFLSLILFNAYDGQLFSFLASQLQHYIPEDVKSLAASKMPIYTMGSSFQINKRFKLVREPLLTGIMRNAMVGQKGTDYPNYYEDVRLQHIPADANSTEFMNVLLSAATKLPPFNNENTFAIIDHHENTLLFRILMTQLKSKLVSQEKPVISFVLRFATCIRRSAFANIIHGIHFSLFESGIINRWIRGFLNTSVEETMHLIRRNLTILNKFQGNIKSNSKAIQVIDNDVGKNVAPVPKSVSLSLLSNVLYLSLFLYALGLSLFVVEKCIFSLPLKLRKRGVDICSSD</sequence>
<reference evidence="9 10" key="1">
    <citation type="submission" date="2024-08" db="EMBL/GenBank/DDBJ databases">
        <authorList>
            <person name="Cucini C."/>
            <person name="Frati F."/>
        </authorList>
    </citation>
    <scope>NUCLEOTIDE SEQUENCE [LARGE SCALE GENOMIC DNA]</scope>
</reference>
<evidence type="ECO:0000256" key="6">
    <source>
        <dbReference type="ARBA" id="ARBA00023170"/>
    </source>
</evidence>
<feature type="transmembrane region" description="Helical" evidence="8">
    <location>
        <begin position="392"/>
        <end position="414"/>
    </location>
</feature>
<evidence type="ECO:0000256" key="2">
    <source>
        <dbReference type="ARBA" id="ARBA00022475"/>
    </source>
</evidence>
<organism evidence="9 10">
    <name type="scientific">Orchesella dallaii</name>
    <dbReference type="NCBI Taxonomy" id="48710"/>
    <lineage>
        <taxon>Eukaryota</taxon>
        <taxon>Metazoa</taxon>
        <taxon>Ecdysozoa</taxon>
        <taxon>Arthropoda</taxon>
        <taxon>Hexapoda</taxon>
        <taxon>Collembola</taxon>
        <taxon>Entomobryomorpha</taxon>
        <taxon>Entomobryoidea</taxon>
        <taxon>Orchesellidae</taxon>
        <taxon>Orchesellinae</taxon>
        <taxon>Orchesella</taxon>
    </lineage>
</organism>
<dbReference type="PANTHER" id="PTHR42643">
    <property type="entry name" value="IONOTROPIC RECEPTOR 20A-RELATED"/>
    <property type="match status" value="1"/>
</dbReference>
<keyword evidence="4 8" id="KW-1133">Transmembrane helix</keyword>
<evidence type="ECO:0000256" key="3">
    <source>
        <dbReference type="ARBA" id="ARBA00022692"/>
    </source>
</evidence>
<feature type="transmembrane region" description="Helical" evidence="8">
    <location>
        <begin position="137"/>
        <end position="155"/>
    </location>
</feature>
<evidence type="ECO:0000313" key="10">
    <source>
        <dbReference type="Proteomes" id="UP001642540"/>
    </source>
</evidence>
<dbReference type="InterPro" id="IPR052192">
    <property type="entry name" value="Insect_Ionotropic_Sensory_Rcpt"/>
</dbReference>
<keyword evidence="10" id="KW-1185">Reference proteome</keyword>
<evidence type="ECO:0000256" key="4">
    <source>
        <dbReference type="ARBA" id="ARBA00022989"/>
    </source>
</evidence>
<evidence type="ECO:0000256" key="7">
    <source>
        <dbReference type="ARBA" id="ARBA00023180"/>
    </source>
</evidence>
<proteinExistence type="predicted"/>
<evidence type="ECO:0000256" key="1">
    <source>
        <dbReference type="ARBA" id="ARBA00004651"/>
    </source>
</evidence>
<keyword evidence="5 8" id="KW-0472">Membrane</keyword>
<protein>
    <recommendedName>
        <fullName evidence="11">Ionotropic glutamate receptor C-terminal domain-containing protein</fullName>
    </recommendedName>
</protein>